<sequence length="953" mass="105576">MPSLARKVIICAAVDGLVLQPLSSKRDQRPPSPVKLRYGDAGISHVSREATPDLAKPDSSFEAFGIIGLINVSKFNYLVSITRRQQVATIRGSPIYVVTEVALTPCTSYKDASEAIANTVLHAQRHPIDKSVENSDSENEDVELPLAVSDEVGDDDASSGEEVKPPAGATARKSSVAQDVISKRGSYGRFAQRWFSKSGWMQDQKRSMGLTDRAEAEAAAKAAAEKGSKEAMVEETERAQALAEDTERARAAGGLLPKLLRTTQILFGSSKSFFFAYDYDLTRSLAQQQAVNATDTALHELVDPMYFWNRHTIQPFIDAGASQFALPTMQGFVGQCSFIVDSQPPQVDDGAQESMEMKDMRTESTPASPPTERASIDLRPSEKRFDITVVSRRSVKRAGLRYHRRGIDDEGFVANSVETEQILSPSKPDDTSKIYSFLQIRGSIPVFFKQSPYSLKPVPILQHSEEANYSALKKHFDRARDKYGSLQIVNLVEKHGTEAKVGDEFERLVQRLNGESDDSRKVPFEWFDFHNACRGMKFENVSLLLDILGEKVVGMGSTIEDGNKITARQTGVLRTNCMDCLDRTNVSQSSFAKYMLDLQLKAEGFDMAAQRDQENSWFNNLWADNGDAISKQYASTGAMKGDYTRTRKRDYRGALTDVGLSLTRFYNGMVNDFFLQATIDFLLGNVTALVFEEFESNMMTKDPAVSMLRMREQAIELCQKRVVADEAEEFIGGWTLLSPPVPDTIASQTLEEVVLLLTDAALYLCRFDWNSDKVSSFERVELCHVEKIKVGTYITSTLSRAQIDEEHNVGFVVTYCPGFRDIMRVNTRSLSSLASKSKKDEEGGGPLNFSGILNRRQQQSAPPPDKKMAFKALYAQSSIAAVGDTGPKLSESQQVAAICSEIERLVQLSKPTFAGTERPAVIEKGEIVSLAEARKSTGILEQLGHSIKKLVWA</sequence>
<reference evidence="4 5" key="1">
    <citation type="submission" date="2019-06" db="EMBL/GenBank/DDBJ databases">
        <title>Draft genome sequence of the filamentous fungus Phialemoniopsis curvata isolated from diesel fuel.</title>
        <authorList>
            <person name="Varaljay V.A."/>
            <person name="Lyon W.J."/>
            <person name="Crouch A.L."/>
            <person name="Drake C.E."/>
            <person name="Hollomon J.M."/>
            <person name="Nadeau L.J."/>
            <person name="Nunn H.S."/>
            <person name="Stevenson B.S."/>
            <person name="Bojanowski C.L."/>
            <person name="Crookes-Goodson W.J."/>
        </authorList>
    </citation>
    <scope>NUCLEOTIDE SEQUENCE [LARGE SCALE GENOMIC DNA]</scope>
    <source>
        <strain evidence="4 5">D216</strain>
    </source>
</reference>
<dbReference type="STRING" id="1093900.A0A507AWI6"/>
<dbReference type="GO" id="GO:0043812">
    <property type="term" value="F:phosphatidylinositol-4-phosphate phosphatase activity"/>
    <property type="evidence" value="ECO:0007669"/>
    <property type="project" value="TreeGrafter"/>
</dbReference>
<dbReference type="InterPro" id="IPR034753">
    <property type="entry name" value="hSac2"/>
</dbReference>
<dbReference type="InParanoid" id="A0A507AWI6"/>
<organism evidence="4 5">
    <name type="scientific">Thyridium curvatum</name>
    <dbReference type="NCBI Taxonomy" id="1093900"/>
    <lineage>
        <taxon>Eukaryota</taxon>
        <taxon>Fungi</taxon>
        <taxon>Dikarya</taxon>
        <taxon>Ascomycota</taxon>
        <taxon>Pezizomycotina</taxon>
        <taxon>Sordariomycetes</taxon>
        <taxon>Sordariomycetidae</taxon>
        <taxon>Thyridiales</taxon>
        <taxon>Thyridiaceae</taxon>
        <taxon>Thyridium</taxon>
    </lineage>
</organism>
<feature type="domain" description="HSac2" evidence="3">
    <location>
        <begin position="705"/>
        <end position="853"/>
    </location>
</feature>
<keyword evidence="5" id="KW-1185">Reference proteome</keyword>
<comment type="caution">
    <text evidence="4">The sequence shown here is derived from an EMBL/GenBank/DDBJ whole genome shotgun (WGS) entry which is preliminary data.</text>
</comment>
<feature type="domain" description="SAC" evidence="2">
    <location>
        <begin position="269"/>
        <end position="635"/>
    </location>
</feature>
<dbReference type="PANTHER" id="PTHR45662:SF7">
    <property type="entry name" value="SACI DOMAIN PROTEIN (AFU_ORTHOLOGUE AFUA_1G15890)"/>
    <property type="match status" value="1"/>
</dbReference>
<dbReference type="Proteomes" id="UP000319257">
    <property type="component" value="Unassembled WGS sequence"/>
</dbReference>
<dbReference type="Pfam" id="PF02383">
    <property type="entry name" value="Syja_N"/>
    <property type="match status" value="1"/>
</dbReference>
<dbReference type="GeneID" id="41975800"/>
<proteinExistence type="predicted"/>
<evidence type="ECO:0000259" key="2">
    <source>
        <dbReference type="PROSITE" id="PS50275"/>
    </source>
</evidence>
<dbReference type="PROSITE" id="PS50275">
    <property type="entry name" value="SAC"/>
    <property type="match status" value="1"/>
</dbReference>
<dbReference type="PANTHER" id="PTHR45662">
    <property type="entry name" value="PHOSPHATIDYLINOSITIDE PHOSPHATASE SAC1"/>
    <property type="match status" value="1"/>
</dbReference>
<gene>
    <name evidence="4" type="ORF">E0L32_008353</name>
</gene>
<dbReference type="Pfam" id="PF12456">
    <property type="entry name" value="hSac2"/>
    <property type="match status" value="1"/>
</dbReference>
<feature type="region of interest" description="Disordered" evidence="1">
    <location>
        <begin position="833"/>
        <end position="866"/>
    </location>
</feature>
<dbReference type="GO" id="GO:0046856">
    <property type="term" value="P:phosphatidylinositol dephosphorylation"/>
    <property type="evidence" value="ECO:0007669"/>
    <property type="project" value="TreeGrafter"/>
</dbReference>
<dbReference type="GO" id="GO:0005783">
    <property type="term" value="C:endoplasmic reticulum"/>
    <property type="evidence" value="ECO:0007669"/>
    <property type="project" value="TreeGrafter"/>
</dbReference>
<evidence type="ECO:0000313" key="4">
    <source>
        <dbReference type="EMBL" id="TPX10784.1"/>
    </source>
</evidence>
<feature type="region of interest" description="Disordered" evidence="1">
    <location>
        <begin position="151"/>
        <end position="176"/>
    </location>
</feature>
<accession>A0A507AWI6</accession>
<dbReference type="OrthoDB" id="405996at2759"/>
<dbReference type="InterPro" id="IPR002013">
    <property type="entry name" value="SAC_dom"/>
</dbReference>
<evidence type="ECO:0000259" key="3">
    <source>
        <dbReference type="PROSITE" id="PS51791"/>
    </source>
</evidence>
<evidence type="ECO:0000313" key="5">
    <source>
        <dbReference type="Proteomes" id="UP000319257"/>
    </source>
</evidence>
<name>A0A507AWI6_9PEZI</name>
<evidence type="ECO:0000256" key="1">
    <source>
        <dbReference type="SAM" id="MobiDB-lite"/>
    </source>
</evidence>
<protein>
    <submittedName>
        <fullName evidence="4">Uncharacterized protein</fullName>
    </submittedName>
</protein>
<dbReference type="EMBL" id="SKBQ01000054">
    <property type="protein sequence ID" value="TPX10784.1"/>
    <property type="molecule type" value="Genomic_DNA"/>
</dbReference>
<dbReference type="RefSeq" id="XP_030992495.1">
    <property type="nucleotide sequence ID" value="XM_031143198.1"/>
</dbReference>
<dbReference type="AlphaFoldDB" id="A0A507AWI6"/>
<dbReference type="PROSITE" id="PS51791">
    <property type="entry name" value="HSAC2"/>
    <property type="match status" value="1"/>
</dbReference>
<dbReference type="InterPro" id="IPR022158">
    <property type="entry name" value="Inositol_phosphatase"/>
</dbReference>